<proteinExistence type="inferred from homology"/>
<dbReference type="SUPFAM" id="SSF56300">
    <property type="entry name" value="Metallo-dependent phosphatases"/>
    <property type="match status" value="1"/>
</dbReference>
<dbReference type="CDD" id="cd07402">
    <property type="entry name" value="MPP_GpdQ"/>
    <property type="match status" value="1"/>
</dbReference>
<sequence length="276" mass="30335">MNTSFVLAQISDLHVKTAGRLSYRKVDTLGALQACVAHLNALAPRPDAVAITGDLTDFGTPEEYAEVRSVLDTLAIPWFAIPGNHDARPAFRQAFADRPWLPHSGEFLHWAVEDYPVRLIGLDSTVPGKPWGELCAERLAWLTTQLASQPEKPAIVMLHHHPFISGIDHMDRQSLRDAPALEQVLAGAPQVMRVLCGHVHRFMVAQLGNTVVCSAPGTSHQVAPDFTPDGPANFVLEPPGLLLHRWDAQQGMVTHYCPIGQFPGPWPFYDENGLID</sequence>
<gene>
    <name evidence="6" type="ORF">AWC35_14310</name>
</gene>
<evidence type="ECO:0000256" key="1">
    <source>
        <dbReference type="ARBA" id="ARBA00022723"/>
    </source>
</evidence>
<keyword evidence="7" id="KW-1185">Reference proteome</keyword>
<dbReference type="InterPro" id="IPR026575">
    <property type="entry name" value="GpdQ/CpdA-like"/>
</dbReference>
<protein>
    <submittedName>
        <fullName evidence="6">Metallophosphatase</fullName>
    </submittedName>
</protein>
<dbReference type="InterPro" id="IPR042281">
    <property type="entry name" value="GpdQ_beta-strand"/>
</dbReference>
<evidence type="ECO:0000259" key="5">
    <source>
        <dbReference type="Pfam" id="PF00149"/>
    </source>
</evidence>
<evidence type="ECO:0000256" key="3">
    <source>
        <dbReference type="ARBA" id="ARBA00023004"/>
    </source>
</evidence>
<evidence type="ECO:0000313" key="7">
    <source>
        <dbReference type="Proteomes" id="UP000217182"/>
    </source>
</evidence>
<feature type="domain" description="Calcineurin-like phosphoesterase" evidence="5">
    <location>
        <begin position="7"/>
        <end position="201"/>
    </location>
</feature>
<dbReference type="KEGG" id="gqu:AWC35_14310"/>
<name>A0A250B2L1_9GAMM</name>
<dbReference type="GO" id="GO:0046872">
    <property type="term" value="F:metal ion binding"/>
    <property type="evidence" value="ECO:0007669"/>
    <property type="project" value="UniProtKB-KW"/>
</dbReference>
<dbReference type="Pfam" id="PF00149">
    <property type="entry name" value="Metallophos"/>
    <property type="match status" value="1"/>
</dbReference>
<evidence type="ECO:0000256" key="4">
    <source>
        <dbReference type="ARBA" id="ARBA00025742"/>
    </source>
</evidence>
<organism evidence="6 7">
    <name type="scientific">Gibbsiella quercinecans</name>
    <dbReference type="NCBI Taxonomy" id="929813"/>
    <lineage>
        <taxon>Bacteria</taxon>
        <taxon>Pseudomonadati</taxon>
        <taxon>Pseudomonadota</taxon>
        <taxon>Gammaproteobacteria</taxon>
        <taxon>Enterobacterales</taxon>
        <taxon>Yersiniaceae</taxon>
        <taxon>Gibbsiella</taxon>
    </lineage>
</organism>
<comment type="similarity">
    <text evidence="4">Belongs to the cyclic nucleotide phosphodiesterase class-III family.</text>
</comment>
<dbReference type="InterPro" id="IPR050884">
    <property type="entry name" value="CNP_phosphodiesterase-III"/>
</dbReference>
<evidence type="ECO:0000313" key="6">
    <source>
        <dbReference type="EMBL" id="ATA20419.1"/>
    </source>
</evidence>
<dbReference type="GO" id="GO:0004112">
    <property type="term" value="F:cyclic-nucleotide phosphodiesterase activity"/>
    <property type="evidence" value="ECO:0007669"/>
    <property type="project" value="InterPro"/>
</dbReference>
<dbReference type="Gene3D" id="3.30.750.180">
    <property type="entry name" value="GpdQ, beta-strand dimerisation domain"/>
    <property type="match status" value="1"/>
</dbReference>
<dbReference type="InterPro" id="IPR042283">
    <property type="entry name" value="GpdQ_catalytic"/>
</dbReference>
<dbReference type="OrthoDB" id="9784378at2"/>
<dbReference type="RefSeq" id="WP_095847009.1">
    <property type="nucleotide sequence ID" value="NZ_CP014136.1"/>
</dbReference>
<dbReference type="PANTHER" id="PTHR42988">
    <property type="entry name" value="PHOSPHOHYDROLASE"/>
    <property type="match status" value="1"/>
</dbReference>
<keyword evidence="1" id="KW-0479">Metal-binding</keyword>
<accession>A0A250B2L1</accession>
<dbReference type="Gene3D" id="3.60.21.40">
    <property type="entry name" value="GpdQ, catalytic alpha/beta sandwich domain"/>
    <property type="match status" value="1"/>
</dbReference>
<evidence type="ECO:0000256" key="2">
    <source>
        <dbReference type="ARBA" id="ARBA00022801"/>
    </source>
</evidence>
<dbReference type="PANTHER" id="PTHR42988:SF2">
    <property type="entry name" value="CYCLIC NUCLEOTIDE PHOSPHODIESTERASE CBUA0032-RELATED"/>
    <property type="match status" value="1"/>
</dbReference>
<dbReference type="EMBL" id="CP014136">
    <property type="protein sequence ID" value="ATA20419.1"/>
    <property type="molecule type" value="Genomic_DNA"/>
</dbReference>
<keyword evidence="2" id="KW-0378">Hydrolase</keyword>
<reference evidence="6 7" key="1">
    <citation type="submission" date="2016-01" db="EMBL/GenBank/DDBJ databases">
        <authorList>
            <person name="Oliw E.H."/>
        </authorList>
    </citation>
    <scope>NUCLEOTIDE SEQUENCE [LARGE SCALE GENOMIC DNA]</scope>
    <source>
        <strain evidence="6 7">FRB97</strain>
    </source>
</reference>
<dbReference type="InterPro" id="IPR004843">
    <property type="entry name" value="Calcineurin-like_PHP"/>
</dbReference>
<dbReference type="AlphaFoldDB" id="A0A250B2L1"/>
<dbReference type="InterPro" id="IPR029052">
    <property type="entry name" value="Metallo-depent_PP-like"/>
</dbReference>
<keyword evidence="3" id="KW-0408">Iron</keyword>
<dbReference type="Proteomes" id="UP000217182">
    <property type="component" value="Chromosome"/>
</dbReference>